<evidence type="ECO:0000313" key="4">
    <source>
        <dbReference type="Proteomes" id="UP000029033"/>
    </source>
</evidence>
<dbReference type="Proteomes" id="UP000029033">
    <property type="component" value="Unassembled WGS sequence"/>
</dbReference>
<feature type="region of interest" description="Disordered" evidence="1">
    <location>
        <begin position="1"/>
        <end position="30"/>
    </location>
</feature>
<dbReference type="PANTHER" id="PTHR39203:SF1">
    <property type="entry name" value="CYTOPLASMIC PROTEIN"/>
    <property type="match status" value="1"/>
</dbReference>
<dbReference type="InterPro" id="IPR015947">
    <property type="entry name" value="PUA-like_sf"/>
</dbReference>
<evidence type="ECO:0000313" key="3">
    <source>
        <dbReference type="EMBL" id="KFI90008.1"/>
    </source>
</evidence>
<feature type="domain" description="ASCH" evidence="2">
    <location>
        <begin position="36"/>
        <end position="144"/>
    </location>
</feature>
<dbReference type="RefSeq" id="WP_081893111.1">
    <property type="nucleotide sequence ID" value="NZ_CAUPKV010000024.1"/>
</dbReference>
<proteinExistence type="predicted"/>
<organism evidence="3 4">
    <name type="scientific">Bifidobacterium scardovii</name>
    <dbReference type="NCBI Taxonomy" id="158787"/>
    <lineage>
        <taxon>Bacteria</taxon>
        <taxon>Bacillati</taxon>
        <taxon>Actinomycetota</taxon>
        <taxon>Actinomycetes</taxon>
        <taxon>Bifidobacteriales</taxon>
        <taxon>Bifidobacteriaceae</taxon>
        <taxon>Bifidobacterium</taxon>
    </lineage>
</organism>
<protein>
    <submittedName>
        <fullName evidence="3">ASCH domain protein</fullName>
    </submittedName>
</protein>
<dbReference type="EMBL" id="JGZO01000034">
    <property type="protein sequence ID" value="KFI90008.1"/>
    <property type="molecule type" value="Genomic_DNA"/>
</dbReference>
<reference evidence="3 4" key="1">
    <citation type="submission" date="2014-03" db="EMBL/GenBank/DDBJ databases">
        <title>Genomics of Bifidobacteria.</title>
        <authorList>
            <person name="Ventura M."/>
            <person name="Milani C."/>
            <person name="Lugli G.A."/>
        </authorList>
    </citation>
    <scope>NUCLEOTIDE SEQUENCE [LARGE SCALE GENOMIC DNA]</scope>
    <source>
        <strain evidence="3 4">LMG 21589</strain>
    </source>
</reference>
<dbReference type="AlphaFoldDB" id="A0A087D3A8"/>
<dbReference type="PANTHER" id="PTHR39203">
    <property type="entry name" value="CYTOPLASMIC PROTEIN-RELATED"/>
    <property type="match status" value="1"/>
</dbReference>
<keyword evidence="4" id="KW-1185">Reference proteome</keyword>
<dbReference type="STRING" id="158787.BSCA_0343"/>
<evidence type="ECO:0000259" key="2">
    <source>
        <dbReference type="SMART" id="SM01022"/>
    </source>
</evidence>
<dbReference type="OrthoDB" id="9807542at2"/>
<dbReference type="Pfam" id="PF04266">
    <property type="entry name" value="ASCH"/>
    <property type="match status" value="1"/>
</dbReference>
<feature type="compositionally biased region" description="Basic and acidic residues" evidence="1">
    <location>
        <begin position="1"/>
        <end position="15"/>
    </location>
</feature>
<dbReference type="InterPro" id="IPR009326">
    <property type="entry name" value="DUF984"/>
</dbReference>
<dbReference type="Gene3D" id="3.10.400.10">
    <property type="entry name" value="Sulfate adenylyltransferase"/>
    <property type="match status" value="1"/>
</dbReference>
<dbReference type="SMART" id="SM01022">
    <property type="entry name" value="ASCH"/>
    <property type="match status" value="1"/>
</dbReference>
<dbReference type="eggNOG" id="COG4405">
    <property type="taxonomic scope" value="Bacteria"/>
</dbReference>
<accession>A0A087D3A8</accession>
<dbReference type="SUPFAM" id="SSF88697">
    <property type="entry name" value="PUA domain-like"/>
    <property type="match status" value="1"/>
</dbReference>
<sequence length="169" mass="18462">MSNHLSHYDGADPAHAEGNAAPETPESWAGLPREEFAFPGPLRDRLVAAILEGRKTSGTALLTEYLSAGETLPRAGDRSVLVDSGNRPVAVLERTAVRIARLADVDEAHVHAEGEGYEDVAAWRAAHEEFWDSPAYIEVLSDPTFRVDDDTLVVLDQFRVCERRPDTGA</sequence>
<evidence type="ECO:0000256" key="1">
    <source>
        <dbReference type="SAM" id="MobiDB-lite"/>
    </source>
</evidence>
<gene>
    <name evidence="3" type="ORF">BSCA_0343</name>
</gene>
<name>A0A087D3A8_9BIFI</name>
<dbReference type="InterPro" id="IPR007374">
    <property type="entry name" value="ASCH_domain"/>
</dbReference>
<comment type="caution">
    <text evidence="3">The sequence shown here is derived from an EMBL/GenBank/DDBJ whole genome shotgun (WGS) entry which is preliminary data.</text>
</comment>
<dbReference type="GeneID" id="85166615"/>